<evidence type="ECO:0000256" key="1">
    <source>
        <dbReference type="SAM" id="MobiDB-lite"/>
    </source>
</evidence>
<dbReference type="Proteomes" id="UP000501690">
    <property type="component" value="Linkage Group LG1"/>
</dbReference>
<dbReference type="AlphaFoldDB" id="A0A4D6KW57"/>
<proteinExistence type="predicted"/>
<keyword evidence="3" id="KW-1185">Reference proteome</keyword>
<feature type="compositionally biased region" description="Basic and acidic residues" evidence="1">
    <location>
        <begin position="68"/>
        <end position="80"/>
    </location>
</feature>
<protein>
    <submittedName>
        <fullName evidence="2">Uncharacterized protein</fullName>
    </submittedName>
</protein>
<gene>
    <name evidence="2" type="ORF">DEO72_LG1g3201</name>
</gene>
<organism evidence="2 3">
    <name type="scientific">Vigna unguiculata</name>
    <name type="common">Cowpea</name>
    <dbReference type="NCBI Taxonomy" id="3917"/>
    <lineage>
        <taxon>Eukaryota</taxon>
        <taxon>Viridiplantae</taxon>
        <taxon>Streptophyta</taxon>
        <taxon>Embryophyta</taxon>
        <taxon>Tracheophyta</taxon>
        <taxon>Spermatophyta</taxon>
        <taxon>Magnoliopsida</taxon>
        <taxon>eudicotyledons</taxon>
        <taxon>Gunneridae</taxon>
        <taxon>Pentapetalae</taxon>
        <taxon>rosids</taxon>
        <taxon>fabids</taxon>
        <taxon>Fabales</taxon>
        <taxon>Fabaceae</taxon>
        <taxon>Papilionoideae</taxon>
        <taxon>50 kb inversion clade</taxon>
        <taxon>NPAAA clade</taxon>
        <taxon>indigoferoid/millettioid clade</taxon>
        <taxon>Phaseoleae</taxon>
        <taxon>Vigna</taxon>
    </lineage>
</organism>
<name>A0A4D6KW57_VIGUN</name>
<feature type="region of interest" description="Disordered" evidence="1">
    <location>
        <begin position="68"/>
        <end position="98"/>
    </location>
</feature>
<feature type="compositionally biased region" description="Basic and acidic residues" evidence="1">
    <location>
        <begin position="9"/>
        <end position="23"/>
    </location>
</feature>
<accession>A0A4D6KW57</accession>
<sequence>MYANSGENCHSRPGESDSPKRVLELSPPPYQLAQICFVLSELHACLDVGLNCGSDCMYANSGENCHSRPGELVSPRRESQKLTQGFARATRPGGGLWS</sequence>
<reference evidence="2 3" key="1">
    <citation type="submission" date="2019-04" db="EMBL/GenBank/DDBJ databases">
        <title>An improved genome assembly and genetic linkage map for asparagus bean, Vigna unguiculata ssp. sesquipedialis.</title>
        <authorList>
            <person name="Xia Q."/>
            <person name="Zhang R."/>
            <person name="Dong Y."/>
        </authorList>
    </citation>
    <scope>NUCLEOTIDE SEQUENCE [LARGE SCALE GENOMIC DNA]</scope>
    <source>
        <tissue evidence="2">Leaf</tissue>
    </source>
</reference>
<feature type="region of interest" description="Disordered" evidence="1">
    <location>
        <begin position="1"/>
        <end position="24"/>
    </location>
</feature>
<dbReference type="EMBL" id="CP039345">
    <property type="protein sequence ID" value="QCD79559.1"/>
    <property type="molecule type" value="Genomic_DNA"/>
</dbReference>
<evidence type="ECO:0000313" key="3">
    <source>
        <dbReference type="Proteomes" id="UP000501690"/>
    </source>
</evidence>
<evidence type="ECO:0000313" key="2">
    <source>
        <dbReference type="EMBL" id="QCD79559.1"/>
    </source>
</evidence>